<dbReference type="Pfam" id="PF03432">
    <property type="entry name" value="Relaxase"/>
    <property type="match status" value="1"/>
</dbReference>
<dbReference type="EMBL" id="LVYV01000001">
    <property type="protein sequence ID" value="KZD25505.1"/>
    <property type="molecule type" value="Genomic_DNA"/>
</dbReference>
<evidence type="ECO:0000259" key="2">
    <source>
        <dbReference type="Pfam" id="PF03432"/>
    </source>
</evidence>
<dbReference type="AlphaFoldDB" id="A0A164AYL5"/>
<evidence type="ECO:0000313" key="3">
    <source>
        <dbReference type="EMBL" id="KZD25505.1"/>
    </source>
</evidence>
<organism evidence="3 4">
    <name type="scientific">Tardiphaga robiniae</name>
    <dbReference type="NCBI Taxonomy" id="943830"/>
    <lineage>
        <taxon>Bacteria</taxon>
        <taxon>Pseudomonadati</taxon>
        <taxon>Pseudomonadota</taxon>
        <taxon>Alphaproteobacteria</taxon>
        <taxon>Hyphomicrobiales</taxon>
        <taxon>Nitrobacteraceae</taxon>
        <taxon>Tardiphaga</taxon>
    </lineage>
</organism>
<accession>A0A164AYL5</accession>
<evidence type="ECO:0000313" key="4">
    <source>
        <dbReference type="Proteomes" id="UP000076574"/>
    </source>
</evidence>
<dbReference type="Proteomes" id="UP000076574">
    <property type="component" value="Unassembled WGS sequence"/>
</dbReference>
<gene>
    <name evidence="3" type="ORF">A4A58_03575</name>
</gene>
<dbReference type="RefSeq" id="WP_068729826.1">
    <property type="nucleotide sequence ID" value="NZ_LVYV01000001.1"/>
</dbReference>
<reference evidence="3 4" key="1">
    <citation type="submission" date="2016-03" db="EMBL/GenBank/DDBJ databases">
        <title>Microsymbionts genomes from the relict species Vavilovia formosa (Stev.) Fed.</title>
        <authorList>
            <person name="Kopat V."/>
            <person name="Chirak E."/>
            <person name="Kimeklis A."/>
            <person name="Andronov E."/>
        </authorList>
    </citation>
    <scope>NUCLEOTIDE SEQUENCE [LARGE SCALE GENOMIC DNA]</scope>
    <source>
        <strain evidence="3 4">Vaf07</strain>
    </source>
</reference>
<dbReference type="InterPro" id="IPR005094">
    <property type="entry name" value="Endonuclease_MobA/VirD2"/>
</dbReference>
<protein>
    <recommendedName>
        <fullName evidence="2">MobA/VirD2-like nuclease domain-containing protein</fullName>
    </recommendedName>
</protein>
<dbReference type="STRING" id="943830.A4A58_03575"/>
<feature type="compositionally biased region" description="Low complexity" evidence="1">
    <location>
        <begin position="336"/>
        <end position="348"/>
    </location>
</feature>
<feature type="region of interest" description="Disordered" evidence="1">
    <location>
        <begin position="287"/>
        <end position="351"/>
    </location>
</feature>
<keyword evidence="4" id="KW-1185">Reference proteome</keyword>
<name>A0A164AYL5_9BRAD</name>
<evidence type="ECO:0000256" key="1">
    <source>
        <dbReference type="SAM" id="MobiDB-lite"/>
    </source>
</evidence>
<sequence>MIAGATRGAGGPSLARHLMSRKGGQNVEVMPARHLMGETLREQLDDLVMTSAHGRTSRPVHHVHIDPPPDCADPEAAIETFLKHYEAEFGFENSQRCGVYHTKHGRRHAHVVWSLVRDDGSVVSLAHDHARREKVSRIVEFEHGLPFTKGRHNRSAAAALRKEGRADVATAMEAAGLLDGRPGIAHSTPRQRAQAERTTVPIDEIRSDALAAWKASDDAKSFAIALHAFGSIVATGNKGFVLVDRSGSTHSLNRVLAAAGRQAGEDRITAAAVRKRLAGINFPTVEEAKNARSKRRNSERSERRAPDGAGASSPPGSVERSGRREPARRNQASLASDSGDPRSSPDSTSAHRKFVRERAAAIALSTIDLQAINTTRRDVMKSIKAQDYKAKILAEIAPKGFNSHAFALDLRMIKQPSPGNSTSRIMTTDGGWIEYDSVRKSVRTWGPAGRAQVLAAALAHAVGVEVEHLAKTASVGADAAALKVTKVSEDAVKSLVIWWSMRGYSATGGPDGCWITAGHSRIRDTGDLLEIHGGLTDEAIAATLVKARDAWGGGVYLYGHWTEAEQDRMWIAAMRAGIEIQNCNPSESIQKAWQREQEATAKTAKTISAVRTEVIEAQRLLEAAKGDVESAKKLPGNLQAFVAVFLDDDQRRELAAQPIAEIVPQLERFRKLGTTELQSYEAPAGQKVAFAEREKDKPSVGPSGAHAPQ</sequence>
<dbReference type="OrthoDB" id="1826980at2"/>
<feature type="compositionally biased region" description="Basic and acidic residues" evidence="1">
    <location>
        <begin position="287"/>
        <end position="306"/>
    </location>
</feature>
<comment type="caution">
    <text evidence="3">The sequence shown here is derived from an EMBL/GenBank/DDBJ whole genome shotgun (WGS) entry which is preliminary data.</text>
</comment>
<feature type="domain" description="MobA/VirD2-like nuclease" evidence="2">
    <location>
        <begin position="33"/>
        <end position="145"/>
    </location>
</feature>
<proteinExistence type="predicted"/>